<comment type="caution">
    <text evidence="4">The sequence shown here is derived from an EMBL/GenBank/DDBJ whole genome shotgun (WGS) entry which is preliminary data.</text>
</comment>
<dbReference type="Proteomes" id="UP001388366">
    <property type="component" value="Unassembled WGS sequence"/>
</dbReference>
<dbReference type="GO" id="GO:0016787">
    <property type="term" value="F:hydrolase activity"/>
    <property type="evidence" value="ECO:0007669"/>
    <property type="project" value="UniProtKB-KW"/>
</dbReference>
<gene>
    <name evidence="4" type="ORF">WNY63_05465</name>
</gene>
<dbReference type="RefSeq" id="WP_342883471.1">
    <property type="nucleotide sequence ID" value="NZ_JBBMQU010000006.1"/>
</dbReference>
<dbReference type="Pfam" id="PF00884">
    <property type="entry name" value="Sulfatase"/>
    <property type="match status" value="1"/>
</dbReference>
<feature type="chain" id="PRO_5045177408" evidence="2">
    <location>
        <begin position="30"/>
        <end position="562"/>
    </location>
</feature>
<keyword evidence="2" id="KW-0732">Signal</keyword>
<dbReference type="InterPro" id="IPR017850">
    <property type="entry name" value="Alkaline_phosphatase_core_sf"/>
</dbReference>
<protein>
    <submittedName>
        <fullName evidence="4">Arylsulfatase</fullName>
        <ecNumber evidence="4">3.1.6.-</ecNumber>
    </submittedName>
</protein>
<dbReference type="Gene3D" id="3.30.1120.10">
    <property type="match status" value="1"/>
</dbReference>
<dbReference type="SUPFAM" id="SSF53649">
    <property type="entry name" value="Alkaline phosphatase-like"/>
    <property type="match status" value="1"/>
</dbReference>
<dbReference type="InterPro" id="IPR000917">
    <property type="entry name" value="Sulfatase_N"/>
</dbReference>
<keyword evidence="5" id="KW-1185">Reference proteome</keyword>
<comment type="similarity">
    <text evidence="1">Belongs to the sulfatase family.</text>
</comment>
<feature type="domain" description="Sulfatase N-terminal" evidence="3">
    <location>
        <begin position="39"/>
        <end position="445"/>
    </location>
</feature>
<dbReference type="InterPro" id="IPR050738">
    <property type="entry name" value="Sulfatase"/>
</dbReference>
<dbReference type="Gene3D" id="3.40.720.10">
    <property type="entry name" value="Alkaline Phosphatase, subunit A"/>
    <property type="match status" value="1"/>
</dbReference>
<dbReference type="CDD" id="cd16025">
    <property type="entry name" value="PAS_like"/>
    <property type="match status" value="1"/>
</dbReference>
<evidence type="ECO:0000256" key="1">
    <source>
        <dbReference type="ARBA" id="ARBA00008779"/>
    </source>
</evidence>
<sequence>MVKCITNLKQYFFTFVVSLCTLYTSTVLASDSSEKDSRPNVIVIVADDLGFNDLGYLGSEIQTPNLDALANKGVVLNNFHTAPFCSPTRAMLLSGTDNHIAGLGIMAEDLTPELEGKPGYEGSLNTKAASLPELFKAAGYHTYMTGKWHLGHDVETSPEARGFDKSFVLTDGGAGAFSNKLRIFGAGDASYREGKNKVGKLASDFYSTEFYTNTMIDYIEKNRKSGSPFFGYLAYSAPHWPLQAPRSSIDKYKGKYDKGYDDLHQKRLKSLQALGLFEEDVKAFPPSLNIKPWQELTSKEQKRQSRIMEVYAAMVDDLDQYVGKLVSYLKTTDQYDNTIIVFMSDNGPEGNDIAEYLPGFTEWINNCCNNDFNNIGNADSYVWLGAAWARAGSAPLRMFKGYTSQGGLRVPAFFHYPKSFKPQKNNQIFTHVKDVMPTLLAVADIKHPGAGQYRGREVVAMQGDSILPLLTKNAKDIKRNKNYTGWELNDYRALRSGDWKIYYSPKAGYEPLASAKKWQLFNLAIDPTEVNDLAQQQPKKLSELLTLWESYVNENGVILLDQ</sequence>
<evidence type="ECO:0000256" key="2">
    <source>
        <dbReference type="SAM" id="SignalP"/>
    </source>
</evidence>
<dbReference type="PANTHER" id="PTHR42693:SF33">
    <property type="entry name" value="ARYLSULFATASE"/>
    <property type="match status" value="1"/>
</dbReference>
<dbReference type="EMBL" id="JBBMQU010000006">
    <property type="protein sequence ID" value="MEM5550177.1"/>
    <property type="molecule type" value="Genomic_DNA"/>
</dbReference>
<evidence type="ECO:0000313" key="4">
    <source>
        <dbReference type="EMBL" id="MEM5550177.1"/>
    </source>
</evidence>
<name>A0ABU9TZG3_9GAMM</name>
<accession>A0ABU9TZG3</accession>
<reference evidence="4 5" key="1">
    <citation type="submission" date="2024-03" db="EMBL/GenBank/DDBJ databases">
        <title>Community enrichment and isolation of bacterial strains for fucoidan degradation.</title>
        <authorList>
            <person name="Sichert A."/>
        </authorList>
    </citation>
    <scope>NUCLEOTIDE SEQUENCE [LARGE SCALE GENOMIC DNA]</scope>
    <source>
        <strain evidence="4 5">AS81</strain>
    </source>
</reference>
<evidence type="ECO:0000259" key="3">
    <source>
        <dbReference type="Pfam" id="PF00884"/>
    </source>
</evidence>
<evidence type="ECO:0000313" key="5">
    <source>
        <dbReference type="Proteomes" id="UP001388366"/>
    </source>
</evidence>
<keyword evidence="4" id="KW-0378">Hydrolase</keyword>
<organism evidence="4 5">
    <name type="scientific">Pseudoalteromonas neustonica</name>
    <dbReference type="NCBI Taxonomy" id="1840331"/>
    <lineage>
        <taxon>Bacteria</taxon>
        <taxon>Pseudomonadati</taxon>
        <taxon>Pseudomonadota</taxon>
        <taxon>Gammaproteobacteria</taxon>
        <taxon>Alteromonadales</taxon>
        <taxon>Pseudoalteromonadaceae</taxon>
        <taxon>Pseudoalteromonas</taxon>
    </lineage>
</organism>
<feature type="signal peptide" evidence="2">
    <location>
        <begin position="1"/>
        <end position="29"/>
    </location>
</feature>
<proteinExistence type="inferred from homology"/>
<dbReference type="EC" id="3.1.6.-" evidence="4"/>
<dbReference type="PANTHER" id="PTHR42693">
    <property type="entry name" value="ARYLSULFATASE FAMILY MEMBER"/>
    <property type="match status" value="1"/>
</dbReference>